<accession>A0ABT4BS55</accession>
<proteinExistence type="predicted"/>
<dbReference type="EMBL" id="JAPOHA010000004">
    <property type="protein sequence ID" value="MCY1713731.1"/>
    <property type="molecule type" value="Genomic_DNA"/>
</dbReference>
<sequence>MQSHSAFGGTWLSDYLPNRLGVHMDEATAQQDGGLEMKQSY</sequence>
<gene>
    <name evidence="1" type="ORF">OUY18_05615</name>
</gene>
<evidence type="ECO:0000313" key="2">
    <source>
        <dbReference type="Proteomes" id="UP001082703"/>
    </source>
</evidence>
<evidence type="ECO:0000313" key="1">
    <source>
        <dbReference type="EMBL" id="MCY1713731.1"/>
    </source>
</evidence>
<name>A0ABT4BS55_9FIRM</name>
<comment type="caution">
    <text evidence="1">The sequence shown here is derived from an EMBL/GenBank/DDBJ whole genome shotgun (WGS) entry which is preliminary data.</text>
</comment>
<keyword evidence="2" id="KW-1185">Reference proteome</keyword>
<reference evidence="1 2" key="1">
    <citation type="submission" date="2022-11" db="EMBL/GenBank/DDBJ databases">
        <authorList>
            <person name="Caiyu Z."/>
        </authorList>
    </citation>
    <scope>NUCLEOTIDE SEQUENCE [LARGE SCALE GENOMIC DNA]</scope>
    <source>
        <strain evidence="1 2">YR-4</strain>
    </source>
</reference>
<dbReference type="RefSeq" id="WP_268057786.1">
    <property type="nucleotide sequence ID" value="NZ_JAPOHA010000004.1"/>
</dbReference>
<protein>
    <submittedName>
        <fullName evidence="1">Uncharacterized protein</fullName>
    </submittedName>
</protein>
<organism evidence="1 2">
    <name type="scientific">Caproiciproducens galactitolivorans</name>
    <dbReference type="NCBI Taxonomy" id="642589"/>
    <lineage>
        <taxon>Bacteria</taxon>
        <taxon>Bacillati</taxon>
        <taxon>Bacillota</taxon>
        <taxon>Clostridia</taxon>
        <taxon>Eubacteriales</taxon>
        <taxon>Acutalibacteraceae</taxon>
        <taxon>Caproiciproducens</taxon>
    </lineage>
</organism>
<dbReference type="Proteomes" id="UP001082703">
    <property type="component" value="Unassembled WGS sequence"/>
</dbReference>